<organism evidence="1 2">
    <name type="scientific">Niastella soli</name>
    <dbReference type="NCBI Taxonomy" id="2821487"/>
    <lineage>
        <taxon>Bacteria</taxon>
        <taxon>Pseudomonadati</taxon>
        <taxon>Bacteroidota</taxon>
        <taxon>Chitinophagia</taxon>
        <taxon>Chitinophagales</taxon>
        <taxon>Chitinophagaceae</taxon>
        <taxon>Niastella</taxon>
    </lineage>
</organism>
<name>A0ABS3Z0U1_9BACT</name>
<gene>
    <name evidence="1" type="ORF">J7I42_24065</name>
</gene>
<accession>A0ABS3Z0U1</accession>
<comment type="caution">
    <text evidence="1">The sequence shown here is derived from an EMBL/GenBank/DDBJ whole genome shotgun (WGS) entry which is preliminary data.</text>
</comment>
<proteinExistence type="predicted"/>
<dbReference type="RefSeq" id="WP_209141435.1">
    <property type="nucleotide sequence ID" value="NZ_JAGHKO010000006.1"/>
</dbReference>
<sequence>MQTARILLAVWAIVVLLFSCNRNSDQLPPKKAPPTELVISSKTNGLAQVDFIFHQTRIASGDTVWLSIRNNTNAPIVNLKYIVELCKAVPQNYDNCDLQVHGLITDSIQSGQTRPKVFTWINRNIRLDSSLINTGVIAHNSLPPHPLGNVYSNIYASFETDSEVGYYGTVRGYVLADGLARFRIKGKDNDQFNATGLFTQAFDFTGNLYKDNSLLTPFKLDSITVNGNRQLIDTANNKFNFRLALQKPVRDTIQSLLLFTQRNF</sequence>
<evidence type="ECO:0000313" key="1">
    <source>
        <dbReference type="EMBL" id="MBO9203382.1"/>
    </source>
</evidence>
<evidence type="ECO:0000313" key="2">
    <source>
        <dbReference type="Proteomes" id="UP000677244"/>
    </source>
</evidence>
<keyword evidence="2" id="KW-1185">Reference proteome</keyword>
<dbReference type="PROSITE" id="PS51257">
    <property type="entry name" value="PROKAR_LIPOPROTEIN"/>
    <property type="match status" value="1"/>
</dbReference>
<protein>
    <submittedName>
        <fullName evidence="1">Uncharacterized protein</fullName>
    </submittedName>
</protein>
<reference evidence="1 2" key="1">
    <citation type="submission" date="2021-03" db="EMBL/GenBank/DDBJ databases">
        <title>Assistant Professor.</title>
        <authorList>
            <person name="Huq M.A."/>
        </authorList>
    </citation>
    <scope>NUCLEOTIDE SEQUENCE [LARGE SCALE GENOMIC DNA]</scope>
    <source>
        <strain evidence="1 2">MAH-29</strain>
    </source>
</reference>
<dbReference type="Proteomes" id="UP000677244">
    <property type="component" value="Unassembled WGS sequence"/>
</dbReference>
<dbReference type="EMBL" id="JAGHKO010000006">
    <property type="protein sequence ID" value="MBO9203382.1"/>
    <property type="molecule type" value="Genomic_DNA"/>
</dbReference>